<dbReference type="GO" id="GO:0020037">
    <property type="term" value="F:heme binding"/>
    <property type="evidence" value="ECO:0007669"/>
    <property type="project" value="TreeGrafter"/>
</dbReference>
<keyword evidence="3" id="KW-0813">Transport</keyword>
<sequence>MSPHPVFSLTSRLLHWLMAVLILIMIFVGLFMASGVGPHYHSLVSFHRPLGMAILLLAVLRLLNRWLNPPPTLPADLPNLMALMAKASHWALYALMIGLPLLGWAMLSAGGYPIPLLGHSFLLPPILPHDAALWGWLRLAHTVLAFCLFGLILAHSGAALFHFLIRRDRVLQSMTGQDHEI</sequence>
<dbReference type="Pfam" id="PF01292">
    <property type="entry name" value="Ni_hydr_CYTB"/>
    <property type="match status" value="1"/>
</dbReference>
<dbReference type="GO" id="GO:0005886">
    <property type="term" value="C:plasma membrane"/>
    <property type="evidence" value="ECO:0007669"/>
    <property type="project" value="UniProtKB-SubCell"/>
</dbReference>
<dbReference type="EMBL" id="CBLX010000004">
    <property type="protein sequence ID" value="CDG38845.1"/>
    <property type="molecule type" value="Genomic_DNA"/>
</dbReference>
<evidence type="ECO:0000313" key="16">
    <source>
        <dbReference type="Proteomes" id="UP000027583"/>
    </source>
</evidence>
<evidence type="ECO:0000256" key="11">
    <source>
        <dbReference type="ARBA" id="ARBA00023136"/>
    </source>
</evidence>
<keyword evidence="9 13" id="KW-1133">Transmembrane helix</keyword>
<evidence type="ECO:0000256" key="7">
    <source>
        <dbReference type="ARBA" id="ARBA00022723"/>
    </source>
</evidence>
<organism evidence="15 16">
    <name type="scientific">Asaia bogorensis</name>
    <dbReference type="NCBI Taxonomy" id="91915"/>
    <lineage>
        <taxon>Bacteria</taxon>
        <taxon>Pseudomonadati</taxon>
        <taxon>Pseudomonadota</taxon>
        <taxon>Alphaproteobacteria</taxon>
        <taxon>Acetobacterales</taxon>
        <taxon>Acetobacteraceae</taxon>
        <taxon>Asaia</taxon>
    </lineage>
</organism>
<evidence type="ECO:0000256" key="13">
    <source>
        <dbReference type="SAM" id="Phobius"/>
    </source>
</evidence>
<feature type="domain" description="Cytochrome b561 bacterial/Ni-hydrogenase" evidence="14">
    <location>
        <begin position="6"/>
        <end position="176"/>
    </location>
</feature>
<comment type="cofactor">
    <cofactor evidence="1">
        <name>heme b</name>
        <dbReference type="ChEBI" id="CHEBI:60344"/>
    </cofactor>
</comment>
<evidence type="ECO:0000256" key="10">
    <source>
        <dbReference type="ARBA" id="ARBA00023004"/>
    </source>
</evidence>
<name>A0A060QD44_9PROT</name>
<feature type="transmembrane region" description="Helical" evidence="13">
    <location>
        <begin position="13"/>
        <end position="37"/>
    </location>
</feature>
<reference evidence="15 16" key="2">
    <citation type="journal article" date="2014" name="PLoS ONE">
        <title>Evolution of mitochondria reconstructed from the energy metabolism of living bacteria.</title>
        <authorList>
            <person name="Degli Esposti M."/>
            <person name="Chouaia B."/>
            <person name="Comandatore F."/>
            <person name="Crotti E."/>
            <person name="Sassera D."/>
            <person name="Lievens P.M."/>
            <person name="Daffonchio D."/>
            <person name="Bandi C."/>
        </authorList>
    </citation>
    <scope>NUCLEOTIDE SEQUENCE [LARGE SCALE GENOMIC DNA]</scope>
    <source>
        <strain evidence="15 16">SF2.1</strain>
    </source>
</reference>
<feature type="transmembrane region" description="Helical" evidence="13">
    <location>
        <begin position="87"/>
        <end position="107"/>
    </location>
</feature>
<evidence type="ECO:0000256" key="6">
    <source>
        <dbReference type="ARBA" id="ARBA00022692"/>
    </source>
</evidence>
<evidence type="ECO:0000259" key="14">
    <source>
        <dbReference type="Pfam" id="PF01292"/>
    </source>
</evidence>
<comment type="caution">
    <text evidence="15">The sequence shown here is derived from an EMBL/GenBank/DDBJ whole genome shotgun (WGS) entry which is preliminary data.</text>
</comment>
<dbReference type="GO" id="GO:0022904">
    <property type="term" value="P:respiratory electron transport chain"/>
    <property type="evidence" value="ECO:0007669"/>
    <property type="project" value="InterPro"/>
</dbReference>
<dbReference type="GO" id="GO:0009055">
    <property type="term" value="F:electron transfer activity"/>
    <property type="evidence" value="ECO:0007669"/>
    <property type="project" value="InterPro"/>
</dbReference>
<evidence type="ECO:0000256" key="5">
    <source>
        <dbReference type="ARBA" id="ARBA00022617"/>
    </source>
</evidence>
<reference evidence="15 16" key="1">
    <citation type="journal article" date="2014" name="Genome Biol. Evol.">
        <title>Acetic acid bacteria genomes reveal functional traits for adaptation to life in insect guts.</title>
        <authorList>
            <person name="Chouaia B."/>
            <person name="Gaiarsa S."/>
            <person name="Crotti E."/>
            <person name="Comandatore F."/>
            <person name="Degli Esposti M."/>
            <person name="Ricci I."/>
            <person name="Alma A."/>
            <person name="Favia G."/>
            <person name="Bandi C."/>
            <person name="Daffonchio D."/>
        </authorList>
    </citation>
    <scope>NUCLEOTIDE SEQUENCE [LARGE SCALE GENOMIC DNA]</scope>
    <source>
        <strain evidence="15 16">SF2.1</strain>
    </source>
</reference>
<dbReference type="InterPro" id="IPR016174">
    <property type="entry name" value="Di-haem_cyt_TM"/>
</dbReference>
<dbReference type="SUPFAM" id="SSF81342">
    <property type="entry name" value="Transmembrane di-heme cytochromes"/>
    <property type="match status" value="1"/>
</dbReference>
<keyword evidence="5" id="KW-0349">Heme</keyword>
<dbReference type="InterPro" id="IPR011577">
    <property type="entry name" value="Cyt_b561_bac/Ni-Hgenase"/>
</dbReference>
<gene>
    <name evidence="15" type="ORF">ASAP_0800</name>
</gene>
<dbReference type="PANTHER" id="PTHR30529">
    <property type="entry name" value="CYTOCHROME B561"/>
    <property type="match status" value="1"/>
</dbReference>
<comment type="subcellular location">
    <subcellularLocation>
        <location evidence="2">Cell membrane</location>
        <topology evidence="2">Multi-pass membrane protein</topology>
    </subcellularLocation>
</comment>
<accession>A0A060QD44</accession>
<keyword evidence="6 13" id="KW-0812">Transmembrane</keyword>
<evidence type="ECO:0000256" key="8">
    <source>
        <dbReference type="ARBA" id="ARBA00022982"/>
    </source>
</evidence>
<dbReference type="Gene3D" id="1.20.950.20">
    <property type="entry name" value="Transmembrane di-heme cytochromes, Chain C"/>
    <property type="match status" value="1"/>
</dbReference>
<evidence type="ECO:0000313" key="15">
    <source>
        <dbReference type="EMBL" id="CDG38845.1"/>
    </source>
</evidence>
<evidence type="ECO:0000256" key="1">
    <source>
        <dbReference type="ARBA" id="ARBA00001970"/>
    </source>
</evidence>
<evidence type="ECO:0000256" key="4">
    <source>
        <dbReference type="ARBA" id="ARBA00022475"/>
    </source>
</evidence>
<dbReference type="PANTHER" id="PTHR30529:SF6">
    <property type="entry name" value="BLL0291 PROTEIN"/>
    <property type="match status" value="1"/>
</dbReference>
<dbReference type="GO" id="GO:0046872">
    <property type="term" value="F:metal ion binding"/>
    <property type="evidence" value="ECO:0007669"/>
    <property type="project" value="UniProtKB-KW"/>
</dbReference>
<dbReference type="RefSeq" id="WP_023977877.1">
    <property type="nucleotide sequence ID" value="NZ_CBLX010000004.1"/>
</dbReference>
<evidence type="ECO:0000256" key="9">
    <source>
        <dbReference type="ARBA" id="ARBA00022989"/>
    </source>
</evidence>
<proteinExistence type="inferred from homology"/>
<keyword evidence="11 13" id="KW-0472">Membrane</keyword>
<evidence type="ECO:0000256" key="3">
    <source>
        <dbReference type="ARBA" id="ARBA00022448"/>
    </source>
</evidence>
<dbReference type="AlphaFoldDB" id="A0A060QD44"/>
<keyword evidence="10" id="KW-0408">Iron</keyword>
<keyword evidence="4" id="KW-1003">Cell membrane</keyword>
<feature type="transmembrane region" description="Helical" evidence="13">
    <location>
        <begin position="49"/>
        <end position="67"/>
    </location>
</feature>
<comment type="similarity">
    <text evidence="12">Belongs to the cytochrome b561 family.</text>
</comment>
<dbReference type="Proteomes" id="UP000027583">
    <property type="component" value="Unassembled WGS sequence"/>
</dbReference>
<feature type="transmembrane region" description="Helical" evidence="13">
    <location>
        <begin position="143"/>
        <end position="165"/>
    </location>
</feature>
<dbReference type="eggNOG" id="COG3038">
    <property type="taxonomic scope" value="Bacteria"/>
</dbReference>
<keyword evidence="8" id="KW-0249">Electron transport</keyword>
<keyword evidence="7" id="KW-0479">Metal-binding</keyword>
<protein>
    <submittedName>
        <fullName evidence="15">Cytochrome B561</fullName>
    </submittedName>
</protein>
<evidence type="ECO:0000256" key="2">
    <source>
        <dbReference type="ARBA" id="ARBA00004651"/>
    </source>
</evidence>
<evidence type="ECO:0000256" key="12">
    <source>
        <dbReference type="ARBA" id="ARBA00037975"/>
    </source>
</evidence>
<dbReference type="InterPro" id="IPR052168">
    <property type="entry name" value="Cytochrome_b561_oxidase"/>
</dbReference>